<evidence type="ECO:0000313" key="1">
    <source>
        <dbReference type="EMBL" id="QNT79010.1"/>
    </source>
</evidence>
<name>A0A7H1NTA0_9PROT</name>
<protein>
    <submittedName>
        <fullName evidence="1">Uncharacterized protein</fullName>
    </submittedName>
</protein>
<reference evidence="1 2" key="1">
    <citation type="submission" date="2020-08" db="EMBL/GenBank/DDBJ databases">
        <title>Complete genome sequence of Entomobacter blattae G55GP.</title>
        <authorList>
            <person name="Poehlein A."/>
            <person name="Guzman J."/>
            <person name="Daniel R."/>
            <person name="Vilcinskas A."/>
        </authorList>
    </citation>
    <scope>NUCLEOTIDE SEQUENCE [LARGE SCALE GENOMIC DNA]</scope>
    <source>
        <strain evidence="1 2">G55GP</strain>
    </source>
</reference>
<dbReference type="EMBL" id="CP060244">
    <property type="protein sequence ID" value="QNT79010.1"/>
    <property type="molecule type" value="Genomic_DNA"/>
</dbReference>
<organism evidence="1 2">
    <name type="scientific">Entomobacter blattae</name>
    <dbReference type="NCBI Taxonomy" id="2762277"/>
    <lineage>
        <taxon>Bacteria</taxon>
        <taxon>Pseudomonadati</taxon>
        <taxon>Pseudomonadota</taxon>
        <taxon>Alphaproteobacteria</taxon>
        <taxon>Acetobacterales</taxon>
        <taxon>Acetobacteraceae</taxon>
        <taxon>Entomobacter</taxon>
    </lineage>
</organism>
<gene>
    <name evidence="1" type="ORF">JGUZn3_17950</name>
</gene>
<sequence length="86" mass="9949">MANDTGYKKRLSENTVCIPSTNPYQPKNNRNVLERVSLNESDDISWHITKPYITYPLKALKPLRNYCAIYSMAIYDINVKRTPIKG</sequence>
<evidence type="ECO:0000313" key="2">
    <source>
        <dbReference type="Proteomes" id="UP000516349"/>
    </source>
</evidence>
<dbReference type="Proteomes" id="UP000516349">
    <property type="component" value="Chromosome"/>
</dbReference>
<accession>A0A7H1NTA0</accession>
<keyword evidence="2" id="KW-1185">Reference proteome</keyword>
<dbReference type="AlphaFoldDB" id="A0A7H1NTA0"/>
<dbReference type="KEGG" id="ebla:JGUZn3_17950"/>
<proteinExistence type="predicted"/>